<feature type="transmembrane region" description="Helical" evidence="8">
    <location>
        <begin position="45"/>
        <end position="68"/>
    </location>
</feature>
<dbReference type="PANTHER" id="PTHR22926">
    <property type="entry name" value="PHOSPHO-N-ACETYLMURAMOYL-PENTAPEPTIDE-TRANSFERASE"/>
    <property type="match status" value="1"/>
</dbReference>
<dbReference type="GO" id="GO:0005886">
    <property type="term" value="C:plasma membrane"/>
    <property type="evidence" value="ECO:0007669"/>
    <property type="project" value="UniProtKB-SubCell"/>
</dbReference>
<keyword evidence="5 8" id="KW-1133">Transmembrane helix</keyword>
<dbReference type="AlphaFoldDB" id="A0A9D9EE89"/>
<evidence type="ECO:0000256" key="1">
    <source>
        <dbReference type="ARBA" id="ARBA00004651"/>
    </source>
</evidence>
<comment type="caution">
    <text evidence="9">The sequence shown here is derived from an EMBL/GenBank/DDBJ whole genome shotgun (WGS) entry which is preliminary data.</text>
</comment>
<keyword evidence="4 8" id="KW-0812">Transmembrane</keyword>
<evidence type="ECO:0000256" key="3">
    <source>
        <dbReference type="ARBA" id="ARBA00022679"/>
    </source>
</evidence>
<comment type="cofactor">
    <cofactor evidence="7">
        <name>Mg(2+)</name>
        <dbReference type="ChEBI" id="CHEBI:18420"/>
    </cofactor>
</comment>
<gene>
    <name evidence="9" type="ORF">IAC23_06205</name>
</gene>
<dbReference type="CDD" id="cd06853">
    <property type="entry name" value="GT_WecA_like"/>
    <property type="match status" value="1"/>
</dbReference>
<dbReference type="EMBL" id="JADIMO010000081">
    <property type="protein sequence ID" value="MBO8445268.1"/>
    <property type="molecule type" value="Genomic_DNA"/>
</dbReference>
<keyword evidence="2" id="KW-1003">Cell membrane</keyword>
<dbReference type="InterPro" id="IPR018480">
    <property type="entry name" value="PNAcMuramoyl-5peptid_Trfase_CS"/>
</dbReference>
<dbReference type="PANTHER" id="PTHR22926:SF3">
    <property type="entry name" value="UNDECAPRENYL-PHOSPHATE ALPHA-N-ACETYLGLUCOSAMINYL 1-PHOSPHATE TRANSFERASE"/>
    <property type="match status" value="1"/>
</dbReference>
<keyword evidence="7" id="KW-0460">Magnesium</keyword>
<evidence type="ECO:0000256" key="6">
    <source>
        <dbReference type="ARBA" id="ARBA00023136"/>
    </source>
</evidence>
<feature type="transmembrane region" description="Helical" evidence="8">
    <location>
        <begin position="193"/>
        <end position="214"/>
    </location>
</feature>
<protein>
    <submittedName>
        <fullName evidence="9">Undecaprenyl/decaprenyl-phosphate alpha-N-acetylglucosaminyl 1-phosphate transferase</fullName>
    </submittedName>
</protein>
<dbReference type="GO" id="GO:0044038">
    <property type="term" value="P:cell wall macromolecule biosynthetic process"/>
    <property type="evidence" value="ECO:0007669"/>
    <property type="project" value="TreeGrafter"/>
</dbReference>
<dbReference type="InterPro" id="IPR000715">
    <property type="entry name" value="Glycosyl_transferase_4"/>
</dbReference>
<dbReference type="GO" id="GO:0016780">
    <property type="term" value="F:phosphotransferase activity, for other substituted phosphate groups"/>
    <property type="evidence" value="ECO:0007669"/>
    <property type="project" value="InterPro"/>
</dbReference>
<evidence type="ECO:0000313" key="10">
    <source>
        <dbReference type="Proteomes" id="UP000823619"/>
    </source>
</evidence>
<keyword evidence="6 8" id="KW-0472">Membrane</keyword>
<feature type="transmembrane region" description="Helical" evidence="8">
    <location>
        <begin position="80"/>
        <end position="98"/>
    </location>
</feature>
<sequence length="222" mass="24420">MASSLLSAIILGIILIPNILIISYKKKLFDEPDARKVHKHPIPRLGGLSFFPAILIALFLNIGLRYALGHPLEGEDIEQIWNEFLFLFSGLTMLYLVGEADDLIGVGYKYKFLIQTIAASLLVISGNWLNSLGGFFGIYEIPLWAGVPVTIFIVVFITNAINLIDGIDGLASGLCCIALIILAGMLVLGQEFIYATVALVTLGIVMVFWFYNVFGNERKGHK</sequence>
<dbReference type="Proteomes" id="UP000823619">
    <property type="component" value="Unassembled WGS sequence"/>
</dbReference>
<reference evidence="9" key="2">
    <citation type="journal article" date="2021" name="PeerJ">
        <title>Extensive microbial diversity within the chicken gut microbiome revealed by metagenomics and culture.</title>
        <authorList>
            <person name="Gilroy R."/>
            <person name="Ravi A."/>
            <person name="Getino M."/>
            <person name="Pursley I."/>
            <person name="Horton D.L."/>
            <person name="Alikhan N.F."/>
            <person name="Baker D."/>
            <person name="Gharbi K."/>
            <person name="Hall N."/>
            <person name="Watson M."/>
            <person name="Adriaenssens E.M."/>
            <person name="Foster-Nyarko E."/>
            <person name="Jarju S."/>
            <person name="Secka A."/>
            <person name="Antonio M."/>
            <person name="Oren A."/>
            <person name="Chaudhuri R.R."/>
            <person name="La Ragione R."/>
            <person name="Hildebrand F."/>
            <person name="Pallen M.J."/>
        </authorList>
    </citation>
    <scope>NUCLEOTIDE SEQUENCE</scope>
    <source>
        <strain evidence="9">D5-748</strain>
    </source>
</reference>
<evidence type="ECO:0000256" key="2">
    <source>
        <dbReference type="ARBA" id="ARBA00022475"/>
    </source>
</evidence>
<dbReference type="GO" id="GO:0046872">
    <property type="term" value="F:metal ion binding"/>
    <property type="evidence" value="ECO:0007669"/>
    <property type="project" value="UniProtKB-KW"/>
</dbReference>
<accession>A0A9D9EE89</accession>
<feature type="transmembrane region" description="Helical" evidence="8">
    <location>
        <begin position="141"/>
        <end position="162"/>
    </location>
</feature>
<evidence type="ECO:0000256" key="5">
    <source>
        <dbReference type="ARBA" id="ARBA00022989"/>
    </source>
</evidence>
<feature type="transmembrane region" description="Helical" evidence="8">
    <location>
        <begin position="169"/>
        <end position="187"/>
    </location>
</feature>
<comment type="subcellular location">
    <subcellularLocation>
        <location evidence="1">Cell membrane</location>
        <topology evidence="1">Multi-pass membrane protein</topology>
    </subcellularLocation>
</comment>
<keyword evidence="7" id="KW-0479">Metal-binding</keyword>
<feature type="transmembrane region" description="Helical" evidence="8">
    <location>
        <begin position="110"/>
        <end position="129"/>
    </location>
</feature>
<proteinExistence type="predicted"/>
<evidence type="ECO:0000313" key="9">
    <source>
        <dbReference type="EMBL" id="MBO8445268.1"/>
    </source>
</evidence>
<feature type="non-terminal residue" evidence="9">
    <location>
        <position position="222"/>
    </location>
</feature>
<evidence type="ECO:0000256" key="8">
    <source>
        <dbReference type="SAM" id="Phobius"/>
    </source>
</evidence>
<evidence type="ECO:0000256" key="7">
    <source>
        <dbReference type="PIRSR" id="PIRSR600715-1"/>
    </source>
</evidence>
<evidence type="ECO:0000256" key="4">
    <source>
        <dbReference type="ARBA" id="ARBA00022692"/>
    </source>
</evidence>
<keyword evidence="3 9" id="KW-0808">Transferase</keyword>
<dbReference type="PROSITE" id="PS01348">
    <property type="entry name" value="MRAY_2"/>
    <property type="match status" value="1"/>
</dbReference>
<organism evidence="9 10">
    <name type="scientific">Candidatus Cryptobacteroides merdavium</name>
    <dbReference type="NCBI Taxonomy" id="2840769"/>
    <lineage>
        <taxon>Bacteria</taxon>
        <taxon>Pseudomonadati</taxon>
        <taxon>Bacteroidota</taxon>
        <taxon>Bacteroidia</taxon>
        <taxon>Bacteroidales</taxon>
        <taxon>Candidatus Cryptobacteroides</taxon>
    </lineage>
</organism>
<feature type="transmembrane region" description="Helical" evidence="8">
    <location>
        <begin position="6"/>
        <end position="24"/>
    </location>
</feature>
<dbReference type="GO" id="GO:0071555">
    <property type="term" value="P:cell wall organization"/>
    <property type="evidence" value="ECO:0007669"/>
    <property type="project" value="TreeGrafter"/>
</dbReference>
<name>A0A9D9EE89_9BACT</name>
<dbReference type="GO" id="GO:0009103">
    <property type="term" value="P:lipopolysaccharide biosynthetic process"/>
    <property type="evidence" value="ECO:0007669"/>
    <property type="project" value="TreeGrafter"/>
</dbReference>
<dbReference type="Pfam" id="PF00953">
    <property type="entry name" value="Glycos_transf_4"/>
    <property type="match status" value="1"/>
</dbReference>
<reference evidence="9" key="1">
    <citation type="submission" date="2020-10" db="EMBL/GenBank/DDBJ databases">
        <authorList>
            <person name="Gilroy R."/>
        </authorList>
    </citation>
    <scope>NUCLEOTIDE SEQUENCE</scope>
    <source>
        <strain evidence="9">D5-748</strain>
    </source>
</reference>
<feature type="binding site" evidence="7">
    <location>
        <position position="162"/>
    </location>
    <ligand>
        <name>Mg(2+)</name>
        <dbReference type="ChEBI" id="CHEBI:18420"/>
    </ligand>
</feature>